<sequence>MKETVCEINFLQVGEGGDPRGKDQWTYATSDKFGLRGMYSRWLFIDCFYAV</sequence>
<name>B9SCU9_RICCO</name>
<dbReference type="EMBL" id="EQ973924">
    <property type="protein sequence ID" value="EEF38544.1"/>
    <property type="molecule type" value="Genomic_DNA"/>
</dbReference>
<organism evidence="1 2">
    <name type="scientific">Ricinus communis</name>
    <name type="common">Castor bean</name>
    <dbReference type="NCBI Taxonomy" id="3988"/>
    <lineage>
        <taxon>Eukaryota</taxon>
        <taxon>Viridiplantae</taxon>
        <taxon>Streptophyta</taxon>
        <taxon>Embryophyta</taxon>
        <taxon>Tracheophyta</taxon>
        <taxon>Spermatophyta</taxon>
        <taxon>Magnoliopsida</taxon>
        <taxon>eudicotyledons</taxon>
        <taxon>Gunneridae</taxon>
        <taxon>Pentapetalae</taxon>
        <taxon>rosids</taxon>
        <taxon>fabids</taxon>
        <taxon>Malpighiales</taxon>
        <taxon>Euphorbiaceae</taxon>
        <taxon>Acalyphoideae</taxon>
        <taxon>Acalypheae</taxon>
        <taxon>Ricinus</taxon>
    </lineage>
</organism>
<dbReference type="InParanoid" id="B9SCU9"/>
<evidence type="ECO:0000313" key="2">
    <source>
        <dbReference type="Proteomes" id="UP000008311"/>
    </source>
</evidence>
<keyword evidence="2" id="KW-1185">Reference proteome</keyword>
<dbReference type="Proteomes" id="UP000008311">
    <property type="component" value="Unassembled WGS sequence"/>
</dbReference>
<protein>
    <submittedName>
        <fullName evidence="1">Uncharacterized protein</fullName>
    </submittedName>
</protein>
<gene>
    <name evidence="1" type="ORF">RCOM_1281720</name>
</gene>
<dbReference type="AlphaFoldDB" id="B9SCU9"/>
<reference evidence="2" key="1">
    <citation type="journal article" date="2010" name="Nat. Biotechnol.">
        <title>Draft genome sequence of the oilseed species Ricinus communis.</title>
        <authorList>
            <person name="Chan A.P."/>
            <person name="Crabtree J."/>
            <person name="Zhao Q."/>
            <person name="Lorenzi H."/>
            <person name="Orvis J."/>
            <person name="Puiu D."/>
            <person name="Melake-Berhan A."/>
            <person name="Jones K.M."/>
            <person name="Redman J."/>
            <person name="Chen G."/>
            <person name="Cahoon E.B."/>
            <person name="Gedil M."/>
            <person name="Stanke M."/>
            <person name="Haas B.J."/>
            <person name="Wortman J.R."/>
            <person name="Fraser-Liggett C.M."/>
            <person name="Ravel J."/>
            <person name="Rabinowicz P.D."/>
        </authorList>
    </citation>
    <scope>NUCLEOTIDE SEQUENCE [LARGE SCALE GENOMIC DNA]</scope>
    <source>
        <strain evidence="2">cv. Hale</strain>
    </source>
</reference>
<proteinExistence type="predicted"/>
<accession>B9SCU9</accession>
<evidence type="ECO:0000313" key="1">
    <source>
        <dbReference type="EMBL" id="EEF38544.1"/>
    </source>
</evidence>